<dbReference type="InterPro" id="IPR050971">
    <property type="entry name" value="Cadherin-domain_protein"/>
</dbReference>
<accession>A0AAV1PEC0</accession>
<keyword evidence="10" id="KW-1133">Transmembrane helix</keyword>
<dbReference type="PROSITE" id="PS00232">
    <property type="entry name" value="CADHERIN_1"/>
    <property type="match status" value="2"/>
</dbReference>
<proteinExistence type="predicted"/>
<evidence type="ECO:0000256" key="8">
    <source>
        <dbReference type="ARBA" id="ARBA00022889"/>
    </source>
</evidence>
<evidence type="ECO:0000313" key="15">
    <source>
        <dbReference type="EMBL" id="CAK6969740.1"/>
    </source>
</evidence>
<dbReference type="GO" id="GO:0030057">
    <property type="term" value="C:desmosome"/>
    <property type="evidence" value="ECO:0007669"/>
    <property type="project" value="UniProtKB-SubCell"/>
</dbReference>
<keyword evidence="3" id="KW-1003">Cell membrane</keyword>
<dbReference type="PANTHER" id="PTHR24025:SF1">
    <property type="entry name" value="DESMOGLEIN-2"/>
    <property type="match status" value="1"/>
</dbReference>
<evidence type="ECO:0000256" key="11">
    <source>
        <dbReference type="ARBA" id="ARBA00023136"/>
    </source>
</evidence>
<evidence type="ECO:0000256" key="3">
    <source>
        <dbReference type="ARBA" id="ARBA00022475"/>
    </source>
</evidence>
<dbReference type="GO" id="GO:0007156">
    <property type="term" value="P:homophilic cell adhesion via plasma membrane adhesion molecules"/>
    <property type="evidence" value="ECO:0007669"/>
    <property type="project" value="InterPro"/>
</dbReference>
<dbReference type="PRINTS" id="PR01818">
    <property type="entry name" value="DESMOCADHERN"/>
</dbReference>
<evidence type="ECO:0000313" key="16">
    <source>
        <dbReference type="Proteomes" id="UP001314229"/>
    </source>
</evidence>
<evidence type="ECO:0000256" key="10">
    <source>
        <dbReference type="ARBA" id="ARBA00022989"/>
    </source>
</evidence>
<gene>
    <name evidence="15" type="ORF">FSCOSCO3_A009761</name>
</gene>
<dbReference type="GO" id="GO:0060429">
    <property type="term" value="P:epithelium development"/>
    <property type="evidence" value="ECO:0007669"/>
    <property type="project" value="UniProtKB-ARBA"/>
</dbReference>
<dbReference type="SUPFAM" id="SSF49313">
    <property type="entry name" value="Cadherin-like"/>
    <property type="match status" value="5"/>
</dbReference>
<feature type="domain" description="Cadherin" evidence="14">
    <location>
        <begin position="241"/>
        <end position="406"/>
    </location>
</feature>
<dbReference type="CDD" id="cd11304">
    <property type="entry name" value="Cadherin_repeat"/>
    <property type="match status" value="3"/>
</dbReference>
<dbReference type="PROSITE" id="PS50268">
    <property type="entry name" value="CADHERIN_2"/>
    <property type="match status" value="3"/>
</dbReference>
<evidence type="ECO:0000256" key="12">
    <source>
        <dbReference type="ARBA" id="ARBA00023180"/>
    </source>
</evidence>
<evidence type="ECO:0000256" key="5">
    <source>
        <dbReference type="ARBA" id="ARBA00022723"/>
    </source>
</evidence>
<keyword evidence="16" id="KW-1185">Reference proteome</keyword>
<evidence type="ECO:0000256" key="7">
    <source>
        <dbReference type="ARBA" id="ARBA00022837"/>
    </source>
</evidence>
<dbReference type="InterPro" id="IPR027397">
    <property type="entry name" value="Catenin-bd_sf"/>
</dbReference>
<keyword evidence="9" id="KW-0965">Cell junction</keyword>
<keyword evidence="8" id="KW-0130">Cell adhesion</keyword>
<comment type="caution">
    <text evidence="15">The sequence shown here is derived from an EMBL/GenBank/DDBJ whole genome shotgun (WGS) entry which is preliminary data.</text>
</comment>
<dbReference type="GO" id="GO:0005886">
    <property type="term" value="C:plasma membrane"/>
    <property type="evidence" value="ECO:0007669"/>
    <property type="project" value="UniProtKB-SubCell"/>
</dbReference>
<evidence type="ECO:0000259" key="14">
    <source>
        <dbReference type="PROSITE" id="PS50268"/>
    </source>
</evidence>
<evidence type="ECO:0000256" key="6">
    <source>
        <dbReference type="ARBA" id="ARBA00022737"/>
    </source>
</evidence>
<keyword evidence="7 13" id="KW-0106">Calcium</keyword>
<dbReference type="GO" id="GO:0005509">
    <property type="term" value="F:calcium ion binding"/>
    <property type="evidence" value="ECO:0007669"/>
    <property type="project" value="UniProtKB-UniRule"/>
</dbReference>
<keyword evidence="4" id="KW-0812">Transmembrane</keyword>
<organism evidence="15 16">
    <name type="scientific">Scomber scombrus</name>
    <name type="common">Atlantic mackerel</name>
    <name type="synonym">Scomber vernalis</name>
    <dbReference type="NCBI Taxonomy" id="13677"/>
    <lineage>
        <taxon>Eukaryota</taxon>
        <taxon>Metazoa</taxon>
        <taxon>Chordata</taxon>
        <taxon>Craniata</taxon>
        <taxon>Vertebrata</taxon>
        <taxon>Euteleostomi</taxon>
        <taxon>Actinopterygii</taxon>
        <taxon>Neopterygii</taxon>
        <taxon>Teleostei</taxon>
        <taxon>Neoteleostei</taxon>
        <taxon>Acanthomorphata</taxon>
        <taxon>Pelagiaria</taxon>
        <taxon>Scombriformes</taxon>
        <taxon>Scombridae</taxon>
        <taxon>Scomber</taxon>
    </lineage>
</organism>
<evidence type="ECO:0000256" key="2">
    <source>
        <dbReference type="ARBA" id="ARBA00004568"/>
    </source>
</evidence>
<dbReference type="PANTHER" id="PTHR24025">
    <property type="entry name" value="DESMOGLEIN FAMILY MEMBER"/>
    <property type="match status" value="1"/>
</dbReference>
<keyword evidence="11" id="KW-0472">Membrane</keyword>
<evidence type="ECO:0000256" key="9">
    <source>
        <dbReference type="ARBA" id="ARBA00022949"/>
    </source>
</evidence>
<evidence type="ECO:0000256" key="13">
    <source>
        <dbReference type="PROSITE-ProRule" id="PRU00043"/>
    </source>
</evidence>
<dbReference type="InterPro" id="IPR002126">
    <property type="entry name" value="Cadherin-like_dom"/>
</dbReference>
<dbReference type="InterPro" id="IPR009122">
    <property type="entry name" value="Desmosomal_cadherin"/>
</dbReference>
<feature type="domain" description="Cadherin" evidence="14">
    <location>
        <begin position="128"/>
        <end position="240"/>
    </location>
</feature>
<protein>
    <submittedName>
        <fullName evidence="15">Desmoglein-2-like protein</fullName>
    </submittedName>
</protein>
<reference evidence="15 16" key="1">
    <citation type="submission" date="2024-01" db="EMBL/GenBank/DDBJ databases">
        <authorList>
            <person name="Alioto T."/>
            <person name="Alioto T."/>
            <person name="Gomez Garrido J."/>
        </authorList>
    </citation>
    <scope>NUCLEOTIDE SEQUENCE [LARGE SCALE GENOMIC DNA]</scope>
</reference>
<keyword evidence="6" id="KW-0677">Repeat</keyword>
<comment type="subcellular location">
    <subcellularLocation>
        <location evidence="2">Cell junction</location>
        <location evidence="2">Desmosome</location>
    </subcellularLocation>
    <subcellularLocation>
        <location evidence="1">Cell membrane</location>
    </subcellularLocation>
</comment>
<dbReference type="EMBL" id="CAWUFR010000141">
    <property type="protein sequence ID" value="CAK6969740.1"/>
    <property type="molecule type" value="Genomic_DNA"/>
</dbReference>
<dbReference type="Proteomes" id="UP001314229">
    <property type="component" value="Unassembled WGS sequence"/>
</dbReference>
<name>A0AAV1PEC0_SCOSC</name>
<keyword evidence="5" id="KW-0479">Metal-binding</keyword>
<dbReference type="FunFam" id="2.60.40.60:FF:000083">
    <property type="entry name" value="Desmoglein 1"/>
    <property type="match status" value="1"/>
</dbReference>
<dbReference type="Gene3D" id="4.10.900.10">
    <property type="entry name" value="TCF3-CBD (Catenin binding domain)"/>
    <property type="match status" value="1"/>
</dbReference>
<sequence>MLCGSLGDSSASGTQLRRQKRDWVVPTTNLKENYDYRKHSYIAKIRSDMDKKHKLHYSLLGHGANKDPINLFVVDTIGLVYVRGILDREKQESYTLIGLARFDNGSIAEEKIEITFAVEDENDNPPVFAPAPPAEVYESSPAGTLVGRVTATDADKTGTNHTRIAYSIAKQEPFHGEHLFYIDKTTGSIYVKEETLDREKQSSYILTIKGTDMGGDPGGKTGNGTILVKLLDINDNTPSLDKDEYSASIKENIANVEVLRFQVLDADEDYNINWMAVFNIVSGNEEGIFSVRTDPKTNEGVLMLVKPADFEENPNIQLGVVNCHCHVIAPCSHRYAKGYDPDNWLVINPETAEVRLQKTPDRESPFLVNGTYYAEILSLSNDMPSKTATGTLALQVGDTNDNCPTLIDPIQKHCSYTEVVNIIAEDEDGDPNSAPFTFNFVDEKSMKKWRVEPLNGTSISLRALEPLWPGYYEVPLIIKDQQGFACSDQVLKLHVFPCEDKDTALEVSNGTLNGFSEGVLRKASSTLSGVGIGAVILGLLTLLVIVLLLITCSCGAVPMGFSELPFDTIDHLMIYHTEGRGEDKDVPLLSSPVQMTHPVMASVKLSKAGAIPRENIPSLMTLNYGNTYTSNGMIQELGYEESRERDIYFSALEEHDAQYDISLPDMFLYQYYSQKVNCAVEKQAASDCLLGFEYEGSSDGSLDTYNLMEFDDDLQFLDDLGPKFKTLADLCSPPRPPMPLAAESIVIQQVDTVDNIVVPSLETKQLNIHSETLEDHLNVSVTQSSTSHMHGQSISTPVIPSAVQTIVLQQQQQPVYYTATPVVQQMHYMVQPQLQSTVMLQAPVNNLQGMILVNGHSGYAEHILQGGNTSGTSTVIGTRLGRLSEGNQRVGICSRSEGSGAAKGVKKSSQIKSEGGAKAEWCHTNIGMLPAAKNITLIGGQIGLGTAGYGVGQVVFTEGAEKSSTLPILSAETGGQVGVGAAGYGVGQVVITERAKKKKTLPIAPAQTGGHISVGAAGYGVGQVVVTEIAGKSRNHSIASDGIGGQISVGAAGYGVGQVVVTEIAEKSSNQSIASAETGGHISVGAAGYDVGPVVFTEITEKSINQSTASTETGRQFSVGAAGYGVGQVVGTEIAEKSRNHSIASDGIGGQISVGAAGYGVGQVVGTEIAEKSINQSTASTETGRQFSVGAAGYGVGQVVVTEIAEKSRNHSIASDGIGGQISVGAAGYGVGQVVVTEIAEKSSNQSIASAETGGHISVGAAGYDVGPVVFTEITEKSINQSTASTETGRQFSVGAAGYGVGQVVGTEIAEKSRNHSNASDGIGGQISVGAVGYEVGQVVVTEIAEKSSNQSIASAETGGHISVGAAGYDVGPVVFTEITEKSINQSNASTETGRQFSVGAAGYGVEQVVVIEIAEKSHNQSIASDTTGGQIGVGAAGYGVGQVVVTEIAEKSSNQSIASAETGGHISVGAAGYDVGPVVFTEITEESSPQPTGFTSL</sequence>
<dbReference type="Gene3D" id="2.60.40.60">
    <property type="entry name" value="Cadherins"/>
    <property type="match status" value="5"/>
</dbReference>
<dbReference type="Pfam" id="PF00028">
    <property type="entry name" value="Cadherin"/>
    <property type="match status" value="2"/>
</dbReference>
<dbReference type="FunFam" id="2.60.40.60:FF:000011">
    <property type="entry name" value="Cadherin 1"/>
    <property type="match status" value="1"/>
</dbReference>
<dbReference type="PRINTS" id="PR00205">
    <property type="entry name" value="CADHERIN"/>
</dbReference>
<dbReference type="SMART" id="SM00112">
    <property type="entry name" value="CA"/>
    <property type="match status" value="3"/>
</dbReference>
<dbReference type="FunFam" id="2.60.40.60:FF:000068">
    <property type="entry name" value="Desmoglein 1"/>
    <property type="match status" value="1"/>
</dbReference>
<feature type="domain" description="Cadherin" evidence="14">
    <location>
        <begin position="47"/>
        <end position="128"/>
    </location>
</feature>
<keyword evidence="12" id="KW-0325">Glycoprotein</keyword>
<evidence type="ECO:0000256" key="1">
    <source>
        <dbReference type="ARBA" id="ARBA00004236"/>
    </source>
</evidence>
<dbReference type="InterPro" id="IPR015919">
    <property type="entry name" value="Cadherin-like_sf"/>
</dbReference>
<dbReference type="GO" id="GO:0009653">
    <property type="term" value="P:anatomical structure morphogenesis"/>
    <property type="evidence" value="ECO:0007669"/>
    <property type="project" value="UniProtKB-ARBA"/>
</dbReference>
<evidence type="ECO:0000256" key="4">
    <source>
        <dbReference type="ARBA" id="ARBA00022692"/>
    </source>
</evidence>
<dbReference type="InterPro" id="IPR020894">
    <property type="entry name" value="Cadherin_CS"/>
</dbReference>